<comment type="caution">
    <text evidence="3">The sequence shown here is derived from an EMBL/GenBank/DDBJ whole genome shotgun (WGS) entry which is preliminary data.</text>
</comment>
<name>A0ABQ6L3E2_ASPOZ</name>
<reference evidence="3" key="1">
    <citation type="submission" date="2023-04" db="EMBL/GenBank/DDBJ databases">
        <title>Aspergillus oryzae var. brunneus NBRC 4377.</title>
        <authorList>
            <person name="Ichikawa N."/>
            <person name="Sato H."/>
            <person name="Tonouchi N."/>
        </authorList>
    </citation>
    <scope>NUCLEOTIDE SEQUENCE</scope>
    <source>
        <strain evidence="3">NBRC 4377</strain>
    </source>
</reference>
<sequence>MKAWIWPCNWSKGANVRFSQTISGHLYQGSGTIDKESPIARNTVEAPVEGASDRNPLTPATVLVGQQTDFDFDAYAELTFADQAAFQAFGAKLYAPDAAAQIAADEEKWLDKSKLAMAMLGDVIETTR</sequence>
<gene>
    <name evidence="3" type="ORF">Aory05_000948200</name>
</gene>
<comment type="similarity">
    <text evidence="1">Belongs to the tpcK family.</text>
</comment>
<dbReference type="EMBL" id="BSYB01000045">
    <property type="protein sequence ID" value="GMG50995.1"/>
    <property type="molecule type" value="Genomic_DNA"/>
</dbReference>
<feature type="domain" description="EthD" evidence="2">
    <location>
        <begin position="34"/>
        <end position="113"/>
    </location>
</feature>
<dbReference type="InterPro" id="IPR011008">
    <property type="entry name" value="Dimeric_a/b-barrel"/>
</dbReference>
<dbReference type="InterPro" id="IPR009799">
    <property type="entry name" value="EthD_dom"/>
</dbReference>
<dbReference type="Gene3D" id="3.30.70.100">
    <property type="match status" value="1"/>
</dbReference>
<protein>
    <submittedName>
        <fullName evidence="3">Unnamed protein product</fullName>
    </submittedName>
</protein>
<proteinExistence type="inferred from homology"/>
<organism evidence="3 4">
    <name type="scientific">Aspergillus oryzae var. brunneus</name>
    <dbReference type="NCBI Taxonomy" id="332754"/>
    <lineage>
        <taxon>Eukaryota</taxon>
        <taxon>Fungi</taxon>
        <taxon>Dikarya</taxon>
        <taxon>Ascomycota</taxon>
        <taxon>Pezizomycotina</taxon>
        <taxon>Eurotiomycetes</taxon>
        <taxon>Eurotiomycetidae</taxon>
        <taxon>Eurotiales</taxon>
        <taxon>Aspergillaceae</taxon>
        <taxon>Aspergillus</taxon>
        <taxon>Aspergillus subgen. Circumdati</taxon>
    </lineage>
</organism>
<evidence type="ECO:0000313" key="3">
    <source>
        <dbReference type="EMBL" id="GMG50995.1"/>
    </source>
</evidence>
<keyword evidence="4" id="KW-1185">Reference proteome</keyword>
<evidence type="ECO:0000259" key="2">
    <source>
        <dbReference type="Pfam" id="PF07110"/>
    </source>
</evidence>
<dbReference type="SUPFAM" id="SSF54909">
    <property type="entry name" value="Dimeric alpha+beta barrel"/>
    <property type="match status" value="1"/>
</dbReference>
<evidence type="ECO:0000313" key="4">
    <source>
        <dbReference type="Proteomes" id="UP001165189"/>
    </source>
</evidence>
<dbReference type="Proteomes" id="UP001165189">
    <property type="component" value="Unassembled WGS sequence"/>
</dbReference>
<evidence type="ECO:0000256" key="1">
    <source>
        <dbReference type="ARBA" id="ARBA00005986"/>
    </source>
</evidence>
<dbReference type="Pfam" id="PF07110">
    <property type="entry name" value="EthD"/>
    <property type="match status" value="1"/>
</dbReference>
<accession>A0ABQ6L3E2</accession>